<name>A0ABN0G2J1_9BURK</name>
<dbReference type="Pfam" id="PF01370">
    <property type="entry name" value="Epimerase"/>
    <property type="match status" value="1"/>
</dbReference>
<gene>
    <name evidence="4" type="ORF">A33K_17537</name>
</gene>
<feature type="domain" description="NAD-dependent epimerase/dehydratase" evidence="3">
    <location>
        <begin position="33"/>
        <end position="250"/>
    </location>
</feature>
<accession>A0ABN0G2J1</accession>
<reference evidence="5" key="1">
    <citation type="journal article" date="2012" name="J. Bacteriol.">
        <title>Revised Genome Sequence of Burkholderia thailandensis MSMB43 with Improved Annotation.</title>
        <authorList>
            <person name="Zhuo Y."/>
            <person name="Liu L."/>
            <person name="Wang Q."/>
            <person name="Liu X."/>
            <person name="Ren B."/>
            <person name="Liu M."/>
            <person name="Ni P."/>
            <person name="Cheng Y.Q."/>
            <person name="Zhang L."/>
        </authorList>
    </citation>
    <scope>NUCLEOTIDE SEQUENCE [LARGE SCALE GENOMIC DNA]</scope>
    <source>
        <strain evidence="5">MSMB43</strain>
    </source>
</reference>
<dbReference type="SUPFAM" id="SSF51735">
    <property type="entry name" value="NAD(P)-binding Rossmann-fold domains"/>
    <property type="match status" value="1"/>
</dbReference>
<organism evidence="4 5">
    <name type="scientific">Burkholderia humptydooensis MSMB43</name>
    <dbReference type="NCBI Taxonomy" id="441157"/>
    <lineage>
        <taxon>Bacteria</taxon>
        <taxon>Pseudomonadati</taxon>
        <taxon>Pseudomonadota</taxon>
        <taxon>Betaproteobacteria</taxon>
        <taxon>Burkholderiales</taxon>
        <taxon>Burkholderiaceae</taxon>
        <taxon>Burkholderia</taxon>
        <taxon>pseudomallei group</taxon>
    </lineage>
</organism>
<protein>
    <recommendedName>
        <fullName evidence="3">NAD-dependent epimerase/dehydratase domain-containing protein</fullName>
    </recommendedName>
</protein>
<evidence type="ECO:0000313" key="5">
    <source>
        <dbReference type="Proteomes" id="UP000004682"/>
    </source>
</evidence>
<dbReference type="PANTHER" id="PTHR43000">
    <property type="entry name" value="DTDP-D-GLUCOSE 4,6-DEHYDRATASE-RELATED"/>
    <property type="match status" value="1"/>
</dbReference>
<comment type="similarity">
    <text evidence="2">Belongs to the NAD(P)-dependent epimerase/dehydratase family.</text>
</comment>
<dbReference type="EMBL" id="JH692065">
    <property type="protein sequence ID" value="EIP86447.1"/>
    <property type="molecule type" value="Genomic_DNA"/>
</dbReference>
<keyword evidence="5" id="KW-1185">Reference proteome</keyword>
<evidence type="ECO:0000259" key="3">
    <source>
        <dbReference type="Pfam" id="PF01370"/>
    </source>
</evidence>
<evidence type="ECO:0000313" key="4">
    <source>
        <dbReference type="EMBL" id="EIP86447.1"/>
    </source>
</evidence>
<sequence length="337" mass="37095">MSGITMNKEKRLMAVSVNEARGDAKRRHAKRKVLITGATGQVARPVAEALAARDEVWAIGRFGDASVEDALRAKGVNTWRWDMERDTLDGLPDDFTHVLHAAVRRGEDGDFDKAIEINTVATGRLMTHCRHAESFIYVSSGSLYARQALDHPYAETDPLNGVAHWLPAYPIVKISCEGVVRAFSATLGLPTVIARLNVAYGPYGHGGVPVLLYRQLLAGKPVPVPREGQNWASLIHTDDLVRQVPLLWEAASSPALVLNWGGDEAVGIQDCLQYVADITGVDARFERSDVTRETYAFDNTKRRALIGDCTVHWKEGVRRTIEAHFPGAVKTLPAEQR</sequence>
<comment type="pathway">
    <text evidence="1">Bacterial outer membrane biogenesis; LPS O-antigen biosynthesis.</text>
</comment>
<dbReference type="Gene3D" id="3.40.50.720">
    <property type="entry name" value="NAD(P)-binding Rossmann-like Domain"/>
    <property type="match status" value="1"/>
</dbReference>
<dbReference type="Proteomes" id="UP000004682">
    <property type="component" value="Unassembled WGS sequence"/>
</dbReference>
<evidence type="ECO:0000256" key="1">
    <source>
        <dbReference type="ARBA" id="ARBA00005125"/>
    </source>
</evidence>
<proteinExistence type="inferred from homology"/>
<evidence type="ECO:0000256" key="2">
    <source>
        <dbReference type="ARBA" id="ARBA00007637"/>
    </source>
</evidence>
<dbReference type="InterPro" id="IPR036291">
    <property type="entry name" value="NAD(P)-bd_dom_sf"/>
</dbReference>
<dbReference type="InterPro" id="IPR001509">
    <property type="entry name" value="Epimerase_deHydtase"/>
</dbReference>